<name>A0A387HCK5_9ACTN</name>
<dbReference type="KEGG" id="shun:DWB77_02123"/>
<protein>
    <submittedName>
        <fullName evidence="2">Uncharacterized protein</fullName>
    </submittedName>
</protein>
<evidence type="ECO:0000313" key="2">
    <source>
        <dbReference type="EMBL" id="AYG80003.1"/>
    </source>
</evidence>
<sequence>MARNVFGGTAADAAENESGGRLPNLKGRVYLTQEDPNEVKDLLDMAGNALKDGLLTDERGMIPMFQGPDGIEQMWVDFNAGRVMLTPNDIGRRLKAHTESFDPHGSKQYTDGRLDGFLAKDKNQVNLPVNTRWLGLMNTVPRPDGDTIYQSNGVATYNFALRQNGSATFYQHTNTHIPVEIRAGAEVNANAFVINGNTFANGKGPFKINWEGAIDTGGDITTRGNVNVSGTVSASNIGSARVFSGTVDPATQGVTLKPGDIWVQYGS</sequence>
<dbReference type="Proteomes" id="UP000271554">
    <property type="component" value="Chromosome"/>
</dbReference>
<reference evidence="2 3" key="1">
    <citation type="submission" date="2018-10" db="EMBL/GenBank/DDBJ databases">
        <title>Relationship between Morphology and Antimicrobial Activity in Streptomyces.</title>
        <authorList>
            <person name="Kang H.J."/>
            <person name="Kim S.B."/>
        </authorList>
    </citation>
    <scope>NUCLEOTIDE SEQUENCE [LARGE SCALE GENOMIC DNA]</scope>
    <source>
        <strain evidence="2 3">BH38</strain>
    </source>
</reference>
<feature type="region of interest" description="Disordered" evidence="1">
    <location>
        <begin position="1"/>
        <end position="25"/>
    </location>
</feature>
<dbReference type="RefSeq" id="WP_120721004.1">
    <property type="nucleotide sequence ID" value="NZ_CP032698.1"/>
</dbReference>
<dbReference type="AlphaFoldDB" id="A0A387HCK5"/>
<dbReference type="OrthoDB" id="4144508at2"/>
<evidence type="ECO:0000313" key="3">
    <source>
        <dbReference type="Proteomes" id="UP000271554"/>
    </source>
</evidence>
<accession>A0A387HCK5</accession>
<gene>
    <name evidence="2" type="ORF">DWB77_02123</name>
</gene>
<proteinExistence type="predicted"/>
<organism evidence="2 3">
    <name type="scientific">Streptomyces hundungensis</name>
    <dbReference type="NCBI Taxonomy" id="1077946"/>
    <lineage>
        <taxon>Bacteria</taxon>
        <taxon>Bacillati</taxon>
        <taxon>Actinomycetota</taxon>
        <taxon>Actinomycetes</taxon>
        <taxon>Kitasatosporales</taxon>
        <taxon>Streptomycetaceae</taxon>
        <taxon>Streptomyces</taxon>
    </lineage>
</organism>
<evidence type="ECO:0000256" key="1">
    <source>
        <dbReference type="SAM" id="MobiDB-lite"/>
    </source>
</evidence>
<dbReference type="EMBL" id="CP032698">
    <property type="protein sequence ID" value="AYG80003.1"/>
    <property type="molecule type" value="Genomic_DNA"/>
</dbReference>
<keyword evidence="3" id="KW-1185">Reference proteome</keyword>